<dbReference type="InterPro" id="IPR000873">
    <property type="entry name" value="AMP-dep_synth/lig_dom"/>
</dbReference>
<gene>
    <name evidence="4" type="ORF">D3871_08490</name>
</gene>
<dbReference type="PRINTS" id="PR00154">
    <property type="entry name" value="AMPBINDING"/>
</dbReference>
<dbReference type="OrthoDB" id="9766486at2"/>
<dbReference type="PROSITE" id="PS00455">
    <property type="entry name" value="AMP_BINDING"/>
    <property type="match status" value="1"/>
</dbReference>
<dbReference type="RefSeq" id="WP_119768494.1">
    <property type="nucleotide sequence ID" value="NZ_QYUO01000001.1"/>
</dbReference>
<dbReference type="Proteomes" id="UP000265955">
    <property type="component" value="Unassembled WGS sequence"/>
</dbReference>
<comment type="caution">
    <text evidence="4">The sequence shown here is derived from an EMBL/GenBank/DDBJ whole genome shotgun (WGS) entry which is preliminary data.</text>
</comment>
<evidence type="ECO:0000259" key="3">
    <source>
        <dbReference type="Pfam" id="PF00501"/>
    </source>
</evidence>
<dbReference type="GO" id="GO:0005524">
    <property type="term" value="F:ATP binding"/>
    <property type="evidence" value="ECO:0007669"/>
    <property type="project" value="UniProtKB-KW"/>
</dbReference>
<proteinExistence type="predicted"/>
<evidence type="ECO:0000313" key="5">
    <source>
        <dbReference type="Proteomes" id="UP000265955"/>
    </source>
</evidence>
<dbReference type="PANTHER" id="PTHR43272">
    <property type="entry name" value="LONG-CHAIN-FATTY-ACID--COA LIGASE"/>
    <property type="match status" value="1"/>
</dbReference>
<keyword evidence="1" id="KW-0547">Nucleotide-binding</keyword>
<keyword evidence="2" id="KW-0067">ATP-binding</keyword>
<organism evidence="4 5">
    <name type="scientific">Noviherbaspirillum saxi</name>
    <dbReference type="NCBI Taxonomy" id="2320863"/>
    <lineage>
        <taxon>Bacteria</taxon>
        <taxon>Pseudomonadati</taxon>
        <taxon>Pseudomonadota</taxon>
        <taxon>Betaproteobacteria</taxon>
        <taxon>Burkholderiales</taxon>
        <taxon>Oxalobacteraceae</taxon>
        <taxon>Noviherbaspirillum</taxon>
    </lineage>
</organism>
<name>A0A3A3FTF4_9BURK</name>
<dbReference type="Pfam" id="PF23562">
    <property type="entry name" value="AMP-binding_C_3"/>
    <property type="match status" value="1"/>
</dbReference>
<dbReference type="InterPro" id="IPR042099">
    <property type="entry name" value="ANL_N_sf"/>
</dbReference>
<dbReference type="SUPFAM" id="SSF56801">
    <property type="entry name" value="Acetyl-CoA synthetase-like"/>
    <property type="match status" value="1"/>
</dbReference>
<dbReference type="InterPro" id="IPR020845">
    <property type="entry name" value="AMP-binding_CS"/>
</dbReference>
<dbReference type="AlphaFoldDB" id="A0A3A3FTF4"/>
<dbReference type="PANTHER" id="PTHR43272:SF33">
    <property type="entry name" value="AMP-BINDING DOMAIN-CONTAINING PROTEIN-RELATED"/>
    <property type="match status" value="1"/>
</dbReference>
<evidence type="ECO:0000256" key="2">
    <source>
        <dbReference type="ARBA" id="ARBA00022840"/>
    </source>
</evidence>
<sequence>MNEKNTNTLMHRFLHWERTQPDAVLFTQPTPDGRVVDYTWKDVGDQARRMATYLRSLQLPPNSNIAILGKNNAHWIMADVAIWMAGHISVPLYPTMNADTAQYVFEHSNTRLLFVGKLDGKTDGWNEISKVLPAHMHVVTLPMAPATDAQQWDALIDKVQPLQEVHLPRPEDLATIIYTSGTTGKPKGVMHSFGNTYTYAMGAGDFCGTTPNDRVLSYLPLAHGAERSFVESNALCHGLHVYFNDSLETFAQDLQRARPTLFISMPRLWTKFYLGICAKLPAEQQKLLFAPPEVSNPLKKHILTLLGLESVRMAFTGSAPLPVEIFDWYRNLGLELLDVYGMTENFAYSHYSRPGQVRLGYSGQALPGVQSRIAENGEIEVKCPTHMMGYYKQPELTAESMTADGFFKTGDRGEVDELGRLKITGRIKELFKTSKGKYVSPAPIENKLTHQKVEAVCVTGPGHPQPFALMMLAPDARKALQDAQASEILQAELQTLLDSVNTALEDHEKLNYLVIVKDIWTTDNGFLTPTMKIKRNIIEDRYLSKAQNWSALGKTIILETD</sequence>
<feature type="domain" description="AMP-dependent synthetase/ligase" evidence="3">
    <location>
        <begin position="16"/>
        <end position="391"/>
    </location>
</feature>
<dbReference type="GO" id="GO:0004467">
    <property type="term" value="F:long-chain fatty acid-CoA ligase activity"/>
    <property type="evidence" value="ECO:0007669"/>
    <property type="project" value="TreeGrafter"/>
</dbReference>
<dbReference type="EMBL" id="QYUO01000001">
    <property type="protein sequence ID" value="RJF98544.1"/>
    <property type="molecule type" value="Genomic_DNA"/>
</dbReference>
<accession>A0A3A3FTF4</accession>
<keyword evidence="5" id="KW-1185">Reference proteome</keyword>
<dbReference type="GO" id="GO:0016020">
    <property type="term" value="C:membrane"/>
    <property type="evidence" value="ECO:0007669"/>
    <property type="project" value="TreeGrafter"/>
</dbReference>
<dbReference type="InterPro" id="IPR020459">
    <property type="entry name" value="AMP-binding"/>
</dbReference>
<protein>
    <submittedName>
        <fullName evidence="4">AMP-binding acetyl-CoA synthetase</fullName>
    </submittedName>
</protein>
<dbReference type="Gene3D" id="3.40.50.12780">
    <property type="entry name" value="N-terminal domain of ligase-like"/>
    <property type="match status" value="1"/>
</dbReference>
<evidence type="ECO:0000256" key="1">
    <source>
        <dbReference type="ARBA" id="ARBA00022741"/>
    </source>
</evidence>
<dbReference type="Pfam" id="PF00501">
    <property type="entry name" value="AMP-binding"/>
    <property type="match status" value="1"/>
</dbReference>
<evidence type="ECO:0000313" key="4">
    <source>
        <dbReference type="EMBL" id="RJF98544.1"/>
    </source>
</evidence>
<reference evidence="5" key="1">
    <citation type="submission" date="2018-09" db="EMBL/GenBank/DDBJ databases">
        <authorList>
            <person name="Zhu H."/>
        </authorList>
    </citation>
    <scope>NUCLEOTIDE SEQUENCE [LARGE SCALE GENOMIC DNA]</scope>
    <source>
        <strain evidence="5">K1R23-30</strain>
    </source>
</reference>